<dbReference type="PANTHER" id="PTHR45270">
    <property type="entry name" value="OS03G0832900 PROTEIN"/>
    <property type="match status" value="1"/>
</dbReference>
<gene>
    <name evidence="4" type="primary">DNAJC14_9</name>
    <name evidence="4" type="ORF">g.84709</name>
</gene>
<feature type="region of interest" description="Disordered" evidence="1">
    <location>
        <begin position="534"/>
        <end position="554"/>
    </location>
</feature>
<feature type="compositionally biased region" description="Basic residues" evidence="1">
    <location>
        <begin position="725"/>
        <end position="736"/>
    </location>
</feature>
<dbReference type="PROSITE" id="PS00636">
    <property type="entry name" value="DNAJ_1"/>
    <property type="match status" value="1"/>
</dbReference>
<evidence type="ECO:0000256" key="1">
    <source>
        <dbReference type="SAM" id="MobiDB-lite"/>
    </source>
</evidence>
<feature type="compositionally biased region" description="Basic and acidic residues" evidence="1">
    <location>
        <begin position="56"/>
        <end position="66"/>
    </location>
</feature>
<dbReference type="PANTHER" id="PTHR45270:SF4">
    <property type="entry name" value="CHAPERONE DNAJ-DOMAIN SUPERFAMILY PROTEIN"/>
    <property type="match status" value="1"/>
</dbReference>
<dbReference type="SMART" id="SM00271">
    <property type="entry name" value="DnaJ"/>
    <property type="match status" value="1"/>
</dbReference>
<name>A0A1D1Z7B8_9ARAE</name>
<proteinExistence type="predicted"/>
<feature type="domain" description="J" evidence="3">
    <location>
        <begin position="448"/>
        <end position="515"/>
    </location>
</feature>
<evidence type="ECO:0000313" key="4">
    <source>
        <dbReference type="EMBL" id="JAT62820.1"/>
    </source>
</evidence>
<dbReference type="InterPro" id="IPR018253">
    <property type="entry name" value="DnaJ_domain_CS"/>
</dbReference>
<dbReference type="SUPFAM" id="SSF46565">
    <property type="entry name" value="Chaperone J-domain"/>
    <property type="match status" value="1"/>
</dbReference>
<dbReference type="CDD" id="cd06257">
    <property type="entry name" value="DnaJ"/>
    <property type="match status" value="1"/>
</dbReference>
<dbReference type="InterPro" id="IPR032843">
    <property type="entry name" value="Jiv"/>
</dbReference>
<feature type="region of interest" description="Disordered" evidence="1">
    <location>
        <begin position="382"/>
        <end position="433"/>
    </location>
</feature>
<dbReference type="Pfam" id="PF00226">
    <property type="entry name" value="DnaJ"/>
    <property type="match status" value="1"/>
</dbReference>
<dbReference type="Pfam" id="PF14901">
    <property type="entry name" value="Jiv90"/>
    <property type="match status" value="1"/>
</dbReference>
<sequence length="736" mass="82449">MARRGNQQRNGLYRGASNHKYKDSDPVGKSLSDVRDESRPYEGKVSDSTEVPNGETHGRSSNHMEDDITNLSASRKKNNKRSGKGSKRRSSEEARMPNLEQSDPIPSQMKCTSENDSLSDSAGTRGDNGIPVDSNVSSETPRSNMHTNVTVENASNSSVSSDTKAFGSLSTLAARVLGIAKEWFEMQKPRITTFSTFIYDARDFARIKIEQAYPIVWTWILHIGKLILLLSMVWLDCSLRGLDSLLRLGTSSFFVVVWCSFLSVLAMVGLLKMFVIMVIAGLVLAFIGLAFAILVLAIFATMILWIYGSFWTTGFAIFVGGVSFALNHEKVSLFIATVYSVYSAKSYVGWLGLLLGFNLSFISGDVLIYLLKNKIDDQRFNRSEQGWQSQRRTDDSNDESRHDPSLDDAFPHASGRPADRGPGMPSTSGSESEFTSEDEIIRLLNCNDHYSVLGLARYEAIDASHIRREYRRKAMLVHPDKNMGNENAVEAFKRLQNAYEVLLDSLKRKTYDDELRREELLNYLRRLQTTSQKNGKHGIFTSGSSRSGAEDEVSHEDSRRISCKKCGDFHIWAHITRSKSRARWCQECKDFHQAKDGDGWVEQSFQPLLFGLLHKMEPPIAYVCADSRIYDATEWFTCQGIRCPANTHKPSFLVNTNVASKYNNAKGSSSVNRGSSGGMPTPNMEQTMSEEEFFEWLQTAVQSGVFDTSASNESPNSRNGSSKGNVKKKRKGKKQR</sequence>
<feature type="transmembrane region" description="Helical" evidence="2">
    <location>
        <begin position="347"/>
        <end position="371"/>
    </location>
</feature>
<feature type="transmembrane region" description="Helical" evidence="2">
    <location>
        <begin position="246"/>
        <end position="268"/>
    </location>
</feature>
<dbReference type="PROSITE" id="PS50076">
    <property type="entry name" value="DNAJ_2"/>
    <property type="match status" value="1"/>
</dbReference>
<evidence type="ECO:0000256" key="2">
    <source>
        <dbReference type="SAM" id="Phobius"/>
    </source>
</evidence>
<feature type="transmembrane region" description="Helical" evidence="2">
    <location>
        <begin position="212"/>
        <end position="234"/>
    </location>
</feature>
<protein>
    <submittedName>
        <fullName evidence="4">DnaJ subfamily C member 14</fullName>
    </submittedName>
</protein>
<reference evidence="4" key="1">
    <citation type="submission" date="2015-07" db="EMBL/GenBank/DDBJ databases">
        <title>Transcriptome Assembly of Anthurium amnicola.</title>
        <authorList>
            <person name="Suzuki J."/>
        </authorList>
    </citation>
    <scope>NUCLEOTIDE SEQUENCE</scope>
</reference>
<feature type="region of interest" description="Disordered" evidence="1">
    <location>
        <begin position="1"/>
        <end position="144"/>
    </location>
</feature>
<feature type="compositionally biased region" description="Polar residues" evidence="1">
    <location>
        <begin position="99"/>
        <end position="122"/>
    </location>
</feature>
<dbReference type="EMBL" id="GDJX01005116">
    <property type="protein sequence ID" value="JAT62820.1"/>
    <property type="molecule type" value="Transcribed_RNA"/>
</dbReference>
<feature type="transmembrane region" description="Helical" evidence="2">
    <location>
        <begin position="275"/>
        <end position="299"/>
    </location>
</feature>
<organism evidence="4">
    <name type="scientific">Anthurium amnicola</name>
    <dbReference type="NCBI Taxonomy" id="1678845"/>
    <lineage>
        <taxon>Eukaryota</taxon>
        <taxon>Viridiplantae</taxon>
        <taxon>Streptophyta</taxon>
        <taxon>Embryophyta</taxon>
        <taxon>Tracheophyta</taxon>
        <taxon>Spermatophyta</taxon>
        <taxon>Magnoliopsida</taxon>
        <taxon>Liliopsida</taxon>
        <taxon>Araceae</taxon>
        <taxon>Pothoideae</taxon>
        <taxon>Potheae</taxon>
        <taxon>Anthurium</taxon>
    </lineage>
</organism>
<feature type="compositionally biased region" description="Basic and acidic residues" evidence="1">
    <location>
        <begin position="391"/>
        <end position="405"/>
    </location>
</feature>
<feature type="compositionally biased region" description="Polar residues" evidence="1">
    <location>
        <begin position="1"/>
        <end position="10"/>
    </location>
</feature>
<accession>A0A1D1Z7B8</accession>
<keyword evidence="2" id="KW-1133">Transmembrane helix</keyword>
<dbReference type="Gene3D" id="1.10.287.110">
    <property type="entry name" value="DnaJ domain"/>
    <property type="match status" value="1"/>
</dbReference>
<dbReference type="GO" id="GO:0005783">
    <property type="term" value="C:endoplasmic reticulum"/>
    <property type="evidence" value="ECO:0007669"/>
    <property type="project" value="UniProtKB-ARBA"/>
</dbReference>
<dbReference type="InterPro" id="IPR001623">
    <property type="entry name" value="DnaJ_domain"/>
</dbReference>
<evidence type="ECO:0000259" key="3">
    <source>
        <dbReference type="PROSITE" id="PS50076"/>
    </source>
</evidence>
<keyword evidence="2" id="KW-0472">Membrane</keyword>
<dbReference type="InterPro" id="IPR036869">
    <property type="entry name" value="J_dom_sf"/>
</dbReference>
<feature type="transmembrane region" description="Helical" evidence="2">
    <location>
        <begin position="305"/>
        <end position="326"/>
    </location>
</feature>
<feature type="region of interest" description="Disordered" evidence="1">
    <location>
        <begin position="705"/>
        <end position="736"/>
    </location>
</feature>
<feature type="compositionally biased region" description="Basic and acidic residues" evidence="1">
    <location>
        <begin position="20"/>
        <end position="47"/>
    </location>
</feature>
<feature type="region of interest" description="Disordered" evidence="1">
    <location>
        <begin position="664"/>
        <end position="685"/>
    </location>
</feature>
<feature type="compositionally biased region" description="Polar residues" evidence="1">
    <location>
        <begin position="705"/>
        <end position="715"/>
    </location>
</feature>
<feature type="compositionally biased region" description="Basic residues" evidence="1">
    <location>
        <begin position="74"/>
        <end position="88"/>
    </location>
</feature>
<keyword evidence="2" id="KW-0812">Transmembrane</keyword>
<feature type="compositionally biased region" description="Polar residues" evidence="1">
    <location>
        <begin position="134"/>
        <end position="144"/>
    </location>
</feature>
<dbReference type="PRINTS" id="PR00625">
    <property type="entry name" value="JDOMAIN"/>
</dbReference>
<dbReference type="AlphaFoldDB" id="A0A1D1Z7B8"/>